<feature type="compositionally biased region" description="Polar residues" evidence="1">
    <location>
        <begin position="643"/>
        <end position="672"/>
    </location>
</feature>
<proteinExistence type="predicted"/>
<evidence type="ECO:0000256" key="1">
    <source>
        <dbReference type="SAM" id="MobiDB-lite"/>
    </source>
</evidence>
<dbReference type="EMBL" id="JAWWNJ010000050">
    <property type="protein sequence ID" value="KAK7016569.1"/>
    <property type="molecule type" value="Genomic_DNA"/>
</dbReference>
<sequence>MIEEYTALYAGEVDGVCAAFQGGLVPWMGRMGGGQIRAGAGGICGQDETTEALFVVASTMLEEGGMRTLADADGYRCTDLHRASGYAHCIGHGTQYQSRHEDSDASEGSYETRRAAGCPLALISAEDVGGGEVYVGTTVRRGKESRESMGPISFASTTTTGTQMRAGTSGVWAGYDEEYARLEVKWGHKGWVAPPHFAALSDHSYTHHHRCQAGPRLDLLHGFRVKRRFGYTRSLSPPMSATTQTSPRSPARSLEEQTPLSEIPGHLGKDDNPNRLAPTPLADGLKASLLGRPSNTRSITRTSTAPAIIPYGASASRPTRIVNTFEHFHLEPPPADKKETMQPMAARTEKNLRILADVVGTIDTRVESVSRRLDNLETQQRVLAHNPRSDDPRDTLEDELVGRLEEVELKLSNVSDVTDAHERSLSDLIDKLDVPFALSHLRDATQEQFAKARKERQELAERVESDYKNQRRDKRDYDEKMAGIRADVDQIKAALARLELAVIPPPLPPRVPSPTRRVSPLPRRALSPSRPRSRSPQPGFKRSRPATADSGDIDFGPVSRDLTDHLSARSVFELHLATALPQHPALGAFEIERKDDVLRISGLPSGVATALVRAWGDHSVEGYKFIKMKFVGSDAGNKGTSGGQRVSNTAAGRGNTTSHRKTTSNNTKPFRR</sequence>
<feature type="compositionally biased region" description="Polar residues" evidence="1">
    <location>
        <begin position="293"/>
        <end position="302"/>
    </location>
</feature>
<name>A0AAW0AVB5_9AGAR</name>
<feature type="region of interest" description="Disordered" evidence="1">
    <location>
        <begin position="636"/>
        <end position="672"/>
    </location>
</feature>
<feature type="region of interest" description="Disordered" evidence="1">
    <location>
        <begin position="504"/>
        <end position="556"/>
    </location>
</feature>
<keyword evidence="3" id="KW-1185">Reference proteome</keyword>
<evidence type="ECO:0000313" key="2">
    <source>
        <dbReference type="EMBL" id="KAK7016569.1"/>
    </source>
</evidence>
<protein>
    <submittedName>
        <fullName evidence="2">Uncharacterized protein</fullName>
    </submittedName>
</protein>
<feature type="region of interest" description="Disordered" evidence="1">
    <location>
        <begin position="231"/>
        <end position="302"/>
    </location>
</feature>
<organism evidence="2 3">
    <name type="scientific">Favolaschia claudopus</name>
    <dbReference type="NCBI Taxonomy" id="2862362"/>
    <lineage>
        <taxon>Eukaryota</taxon>
        <taxon>Fungi</taxon>
        <taxon>Dikarya</taxon>
        <taxon>Basidiomycota</taxon>
        <taxon>Agaricomycotina</taxon>
        <taxon>Agaricomycetes</taxon>
        <taxon>Agaricomycetidae</taxon>
        <taxon>Agaricales</taxon>
        <taxon>Marasmiineae</taxon>
        <taxon>Mycenaceae</taxon>
        <taxon>Favolaschia</taxon>
    </lineage>
</organism>
<reference evidence="2 3" key="1">
    <citation type="journal article" date="2024" name="J Genomics">
        <title>Draft genome sequencing and assembly of Favolaschia claudopus CIRM-BRFM 2984 isolated from oak limbs.</title>
        <authorList>
            <person name="Navarro D."/>
            <person name="Drula E."/>
            <person name="Chaduli D."/>
            <person name="Cazenave R."/>
            <person name="Ahrendt S."/>
            <person name="Wang J."/>
            <person name="Lipzen A."/>
            <person name="Daum C."/>
            <person name="Barry K."/>
            <person name="Grigoriev I.V."/>
            <person name="Favel A."/>
            <person name="Rosso M.N."/>
            <person name="Martin F."/>
        </authorList>
    </citation>
    <scope>NUCLEOTIDE SEQUENCE [LARGE SCALE GENOMIC DNA]</scope>
    <source>
        <strain evidence="2 3">CIRM-BRFM 2984</strain>
    </source>
</reference>
<feature type="compositionally biased region" description="Polar residues" evidence="1">
    <location>
        <begin position="233"/>
        <end position="248"/>
    </location>
</feature>
<feature type="region of interest" description="Disordered" evidence="1">
    <location>
        <begin position="452"/>
        <end position="475"/>
    </location>
</feature>
<feature type="compositionally biased region" description="Low complexity" evidence="1">
    <location>
        <begin position="513"/>
        <end position="536"/>
    </location>
</feature>
<accession>A0AAW0AVB5</accession>
<dbReference type="Proteomes" id="UP001362999">
    <property type="component" value="Unassembled WGS sequence"/>
</dbReference>
<evidence type="ECO:0000313" key="3">
    <source>
        <dbReference type="Proteomes" id="UP001362999"/>
    </source>
</evidence>
<feature type="region of interest" description="Disordered" evidence="1">
    <location>
        <begin position="140"/>
        <end position="161"/>
    </location>
</feature>
<dbReference type="AlphaFoldDB" id="A0AAW0AVB5"/>
<comment type="caution">
    <text evidence="2">The sequence shown here is derived from an EMBL/GenBank/DDBJ whole genome shotgun (WGS) entry which is preliminary data.</text>
</comment>
<gene>
    <name evidence="2" type="ORF">R3P38DRAFT_2785764</name>
</gene>